<accession>A0A0P0V346</accession>
<dbReference type="InParanoid" id="A0A0P0V346"/>
<dbReference type="PaxDb" id="39947-A0A0P0V346"/>
<dbReference type="EMBL" id="AP014957">
    <property type="protein sequence ID" value="BAS72244.1"/>
    <property type="molecule type" value="Genomic_DNA"/>
</dbReference>
<gene>
    <name evidence="2" type="ordered locus">Os01g0383200</name>
    <name evidence="2" type="ORF">OSNPB_010383200</name>
</gene>
<name>A0A0P0V346_ORYSJ</name>
<proteinExistence type="predicted"/>
<reference evidence="2 3" key="3">
    <citation type="journal article" date="2013" name="Rice">
        <title>Improvement of the Oryza sativa Nipponbare reference genome using next generation sequence and optical map data.</title>
        <authorList>
            <person name="Kawahara Y."/>
            <person name="de la Bastide M."/>
            <person name="Hamilton J.P."/>
            <person name="Kanamori H."/>
            <person name="McCombie W.R."/>
            <person name="Ouyang S."/>
            <person name="Schwartz D.C."/>
            <person name="Tanaka T."/>
            <person name="Wu J."/>
            <person name="Zhou S."/>
            <person name="Childs K.L."/>
            <person name="Davidson R.M."/>
            <person name="Lin H."/>
            <person name="Quesada-Ocampo L."/>
            <person name="Vaillancourt B."/>
            <person name="Sakai H."/>
            <person name="Lee S.S."/>
            <person name="Kim J."/>
            <person name="Numa H."/>
            <person name="Itoh T."/>
            <person name="Buell C.R."/>
            <person name="Matsumoto T."/>
        </authorList>
    </citation>
    <scope>NUCLEOTIDE SEQUENCE [LARGE SCALE GENOMIC DNA]</scope>
    <source>
        <strain evidence="3">cv. Nipponbare</strain>
    </source>
</reference>
<dbReference type="AlphaFoldDB" id="A0A0P0V346"/>
<evidence type="ECO:0000313" key="2">
    <source>
        <dbReference type="EMBL" id="BAS72244.1"/>
    </source>
</evidence>
<keyword evidence="3" id="KW-1185">Reference proteome</keyword>
<sequence length="143" mass="15942">MANSDVLRAGWARWWRPRRMDADGKVNRDYDPDDFDCLCFLLPCPFDVDRVAALADGSWHCSATTEAEGKAKAPQPASSVELSPPDVEHKAKAAHQLLRDFPSTDPSLLAKDIQKKRDRPATSAPAAKKLFRDNAPSKIEKRQ</sequence>
<evidence type="ECO:0000313" key="3">
    <source>
        <dbReference type="Proteomes" id="UP000059680"/>
    </source>
</evidence>
<feature type="region of interest" description="Disordered" evidence="1">
    <location>
        <begin position="63"/>
        <end position="143"/>
    </location>
</feature>
<evidence type="ECO:0000256" key="1">
    <source>
        <dbReference type="SAM" id="MobiDB-lite"/>
    </source>
</evidence>
<reference evidence="3" key="1">
    <citation type="journal article" date="2005" name="Nature">
        <title>The map-based sequence of the rice genome.</title>
        <authorList>
            <consortium name="International rice genome sequencing project (IRGSP)"/>
            <person name="Matsumoto T."/>
            <person name="Wu J."/>
            <person name="Kanamori H."/>
            <person name="Katayose Y."/>
            <person name="Fujisawa M."/>
            <person name="Namiki N."/>
            <person name="Mizuno H."/>
            <person name="Yamamoto K."/>
            <person name="Antonio B.A."/>
            <person name="Baba T."/>
            <person name="Sakata K."/>
            <person name="Nagamura Y."/>
            <person name="Aoki H."/>
            <person name="Arikawa K."/>
            <person name="Arita K."/>
            <person name="Bito T."/>
            <person name="Chiden Y."/>
            <person name="Fujitsuka N."/>
            <person name="Fukunaka R."/>
            <person name="Hamada M."/>
            <person name="Harada C."/>
            <person name="Hayashi A."/>
            <person name="Hijishita S."/>
            <person name="Honda M."/>
            <person name="Hosokawa S."/>
            <person name="Ichikawa Y."/>
            <person name="Idonuma A."/>
            <person name="Iijima M."/>
            <person name="Ikeda M."/>
            <person name="Ikeno M."/>
            <person name="Ito K."/>
            <person name="Ito S."/>
            <person name="Ito T."/>
            <person name="Ito Y."/>
            <person name="Ito Y."/>
            <person name="Iwabuchi A."/>
            <person name="Kamiya K."/>
            <person name="Karasawa W."/>
            <person name="Kurita K."/>
            <person name="Katagiri S."/>
            <person name="Kikuta A."/>
            <person name="Kobayashi H."/>
            <person name="Kobayashi N."/>
            <person name="Machita K."/>
            <person name="Maehara T."/>
            <person name="Masukawa M."/>
            <person name="Mizubayashi T."/>
            <person name="Mukai Y."/>
            <person name="Nagasaki H."/>
            <person name="Nagata Y."/>
            <person name="Naito S."/>
            <person name="Nakashima M."/>
            <person name="Nakama Y."/>
            <person name="Nakamichi Y."/>
            <person name="Nakamura M."/>
            <person name="Meguro A."/>
            <person name="Negishi M."/>
            <person name="Ohta I."/>
            <person name="Ohta T."/>
            <person name="Okamoto M."/>
            <person name="Ono N."/>
            <person name="Saji S."/>
            <person name="Sakaguchi M."/>
            <person name="Sakai K."/>
            <person name="Shibata M."/>
            <person name="Shimokawa T."/>
            <person name="Song J."/>
            <person name="Takazaki Y."/>
            <person name="Terasawa K."/>
            <person name="Tsugane M."/>
            <person name="Tsuji K."/>
            <person name="Ueda S."/>
            <person name="Waki K."/>
            <person name="Yamagata H."/>
            <person name="Yamamoto M."/>
            <person name="Yamamoto S."/>
            <person name="Yamane H."/>
            <person name="Yoshiki S."/>
            <person name="Yoshihara R."/>
            <person name="Yukawa K."/>
            <person name="Zhong H."/>
            <person name="Yano M."/>
            <person name="Yuan Q."/>
            <person name="Ouyang S."/>
            <person name="Liu J."/>
            <person name="Jones K.M."/>
            <person name="Gansberger K."/>
            <person name="Moffat K."/>
            <person name="Hill J."/>
            <person name="Bera J."/>
            <person name="Fadrosh D."/>
            <person name="Jin S."/>
            <person name="Johri S."/>
            <person name="Kim M."/>
            <person name="Overton L."/>
            <person name="Reardon M."/>
            <person name="Tsitrin T."/>
            <person name="Vuong H."/>
            <person name="Weaver B."/>
            <person name="Ciecko A."/>
            <person name="Tallon L."/>
            <person name="Jackson J."/>
            <person name="Pai G."/>
            <person name="Aken S.V."/>
            <person name="Utterback T."/>
            <person name="Reidmuller S."/>
            <person name="Feldblyum T."/>
            <person name="Hsiao J."/>
            <person name="Zismann V."/>
            <person name="Iobst S."/>
            <person name="de Vazeille A.R."/>
            <person name="Buell C.R."/>
            <person name="Ying K."/>
            <person name="Li Y."/>
            <person name="Lu T."/>
            <person name="Huang Y."/>
            <person name="Zhao Q."/>
            <person name="Feng Q."/>
            <person name="Zhang L."/>
            <person name="Zhu J."/>
            <person name="Weng Q."/>
            <person name="Mu J."/>
            <person name="Lu Y."/>
            <person name="Fan D."/>
            <person name="Liu Y."/>
            <person name="Guan J."/>
            <person name="Zhang Y."/>
            <person name="Yu S."/>
            <person name="Liu X."/>
            <person name="Zhang Y."/>
            <person name="Hong G."/>
            <person name="Han B."/>
            <person name="Choisne N."/>
            <person name="Demange N."/>
            <person name="Orjeda G."/>
            <person name="Samain S."/>
            <person name="Cattolico L."/>
            <person name="Pelletier E."/>
            <person name="Couloux A."/>
            <person name="Segurens B."/>
            <person name="Wincker P."/>
            <person name="D'Hont A."/>
            <person name="Scarpelli C."/>
            <person name="Weissenbach J."/>
            <person name="Salanoubat M."/>
            <person name="Quetier F."/>
            <person name="Yu Y."/>
            <person name="Kim H.R."/>
            <person name="Rambo T."/>
            <person name="Currie J."/>
            <person name="Collura K."/>
            <person name="Luo M."/>
            <person name="Yang T."/>
            <person name="Ammiraju J.S.S."/>
            <person name="Engler F."/>
            <person name="Soderlund C."/>
            <person name="Wing R.A."/>
            <person name="Palmer L.E."/>
            <person name="de la Bastide M."/>
            <person name="Spiegel L."/>
            <person name="Nascimento L."/>
            <person name="Zutavern T."/>
            <person name="O'Shaughnessy A."/>
            <person name="Dike S."/>
            <person name="Dedhia N."/>
            <person name="Preston R."/>
            <person name="Balija V."/>
            <person name="McCombie W.R."/>
            <person name="Chow T."/>
            <person name="Chen H."/>
            <person name="Chung M."/>
            <person name="Chen C."/>
            <person name="Shaw J."/>
            <person name="Wu H."/>
            <person name="Hsiao K."/>
            <person name="Chao Y."/>
            <person name="Chu M."/>
            <person name="Cheng C."/>
            <person name="Hour A."/>
            <person name="Lee P."/>
            <person name="Lin S."/>
            <person name="Lin Y."/>
            <person name="Liou J."/>
            <person name="Liu S."/>
            <person name="Hsing Y."/>
            <person name="Raghuvanshi S."/>
            <person name="Mohanty A."/>
            <person name="Bharti A.K."/>
            <person name="Gaur A."/>
            <person name="Gupta V."/>
            <person name="Kumar D."/>
            <person name="Ravi V."/>
            <person name="Vij S."/>
            <person name="Kapur A."/>
            <person name="Khurana P."/>
            <person name="Khurana P."/>
            <person name="Khurana J.P."/>
            <person name="Tyagi A.K."/>
            <person name="Gaikwad K."/>
            <person name="Singh A."/>
            <person name="Dalal V."/>
            <person name="Srivastava S."/>
            <person name="Dixit A."/>
            <person name="Pal A.K."/>
            <person name="Ghazi I.A."/>
            <person name="Yadav M."/>
            <person name="Pandit A."/>
            <person name="Bhargava A."/>
            <person name="Sureshbabu K."/>
            <person name="Batra K."/>
            <person name="Sharma T.R."/>
            <person name="Mohapatra T."/>
            <person name="Singh N.K."/>
            <person name="Messing J."/>
            <person name="Nelson A.B."/>
            <person name="Fuks G."/>
            <person name="Kavchok S."/>
            <person name="Keizer G."/>
            <person name="Linton E."/>
            <person name="Llaca V."/>
            <person name="Song R."/>
            <person name="Tanyolac B."/>
            <person name="Young S."/>
            <person name="Ho-Il K."/>
            <person name="Hahn J.H."/>
            <person name="Sangsakoo G."/>
            <person name="Vanavichit A."/>
            <person name="de Mattos Luiz.A.T."/>
            <person name="Zimmer P.D."/>
            <person name="Malone G."/>
            <person name="Dellagostin O."/>
            <person name="de Oliveira A.C."/>
            <person name="Bevan M."/>
            <person name="Bancroft I."/>
            <person name="Minx P."/>
            <person name="Cordum H."/>
            <person name="Wilson R."/>
            <person name="Cheng Z."/>
            <person name="Jin W."/>
            <person name="Jiang J."/>
            <person name="Leong S.A."/>
            <person name="Iwama H."/>
            <person name="Gojobori T."/>
            <person name="Itoh T."/>
            <person name="Niimura Y."/>
            <person name="Fujii Y."/>
            <person name="Habara T."/>
            <person name="Sakai H."/>
            <person name="Sato Y."/>
            <person name="Wilson G."/>
            <person name="Kumar K."/>
            <person name="McCouch S."/>
            <person name="Juretic N."/>
            <person name="Hoen D."/>
            <person name="Wright S."/>
            <person name="Bruskiewich R."/>
            <person name="Bureau T."/>
            <person name="Miyao A."/>
            <person name="Hirochika H."/>
            <person name="Nishikawa T."/>
            <person name="Kadowaki K."/>
            <person name="Sugiura M."/>
            <person name="Burr B."/>
            <person name="Sasaki T."/>
        </authorList>
    </citation>
    <scope>NUCLEOTIDE SEQUENCE [LARGE SCALE GENOMIC DNA]</scope>
    <source>
        <strain evidence="3">cv. Nipponbare</strain>
    </source>
</reference>
<protein>
    <submittedName>
        <fullName evidence="2">Os01g0383200 protein</fullName>
    </submittedName>
</protein>
<reference evidence="2 3" key="2">
    <citation type="journal article" date="2013" name="Plant Cell Physiol.">
        <title>Rice Annotation Project Database (RAP-DB): an integrative and interactive database for rice genomics.</title>
        <authorList>
            <person name="Sakai H."/>
            <person name="Lee S.S."/>
            <person name="Tanaka T."/>
            <person name="Numa H."/>
            <person name="Kim J."/>
            <person name="Kawahara Y."/>
            <person name="Wakimoto H."/>
            <person name="Yang C.C."/>
            <person name="Iwamoto M."/>
            <person name="Abe T."/>
            <person name="Yamada Y."/>
            <person name="Muto A."/>
            <person name="Inokuchi H."/>
            <person name="Ikemura T."/>
            <person name="Matsumoto T."/>
            <person name="Sasaki T."/>
            <person name="Itoh T."/>
        </authorList>
    </citation>
    <scope>NUCLEOTIDE SEQUENCE [LARGE SCALE GENOMIC DNA]</scope>
    <source>
        <strain evidence="3">cv. Nipponbare</strain>
    </source>
</reference>
<organism evidence="2 3">
    <name type="scientific">Oryza sativa subsp. japonica</name>
    <name type="common">Rice</name>
    <dbReference type="NCBI Taxonomy" id="39947"/>
    <lineage>
        <taxon>Eukaryota</taxon>
        <taxon>Viridiplantae</taxon>
        <taxon>Streptophyta</taxon>
        <taxon>Embryophyta</taxon>
        <taxon>Tracheophyta</taxon>
        <taxon>Spermatophyta</taxon>
        <taxon>Magnoliopsida</taxon>
        <taxon>Liliopsida</taxon>
        <taxon>Poales</taxon>
        <taxon>Poaceae</taxon>
        <taxon>BOP clade</taxon>
        <taxon>Oryzoideae</taxon>
        <taxon>Oryzeae</taxon>
        <taxon>Oryzinae</taxon>
        <taxon>Oryza</taxon>
        <taxon>Oryza sativa</taxon>
    </lineage>
</organism>
<dbReference type="Proteomes" id="UP000059680">
    <property type="component" value="Chromosome 1"/>
</dbReference>